<feature type="non-terminal residue" evidence="1">
    <location>
        <position position="20"/>
    </location>
</feature>
<protein>
    <submittedName>
        <fullName evidence="1">Uncharacterized protein</fullName>
    </submittedName>
</protein>
<proteinExistence type="predicted"/>
<keyword evidence="2" id="KW-1185">Reference proteome</keyword>
<name>A0A392RK24_9FABA</name>
<reference evidence="1 2" key="1">
    <citation type="journal article" date="2018" name="Front. Plant Sci.">
        <title>Red Clover (Trifolium pratense) and Zigzag Clover (T. medium) - A Picture of Genomic Similarities and Differences.</title>
        <authorList>
            <person name="Dluhosova J."/>
            <person name="Istvanek J."/>
            <person name="Nedelnik J."/>
            <person name="Repkova J."/>
        </authorList>
    </citation>
    <scope>NUCLEOTIDE SEQUENCE [LARGE SCALE GENOMIC DNA]</scope>
    <source>
        <strain evidence="2">cv. 10/8</strain>
        <tissue evidence="1">Leaf</tissue>
    </source>
</reference>
<dbReference type="AlphaFoldDB" id="A0A392RK24"/>
<dbReference type="Proteomes" id="UP000265520">
    <property type="component" value="Unassembled WGS sequence"/>
</dbReference>
<evidence type="ECO:0000313" key="2">
    <source>
        <dbReference type="Proteomes" id="UP000265520"/>
    </source>
</evidence>
<evidence type="ECO:0000313" key="1">
    <source>
        <dbReference type="EMBL" id="MCI36587.1"/>
    </source>
</evidence>
<accession>A0A392RK24</accession>
<organism evidence="1 2">
    <name type="scientific">Trifolium medium</name>
    <dbReference type="NCBI Taxonomy" id="97028"/>
    <lineage>
        <taxon>Eukaryota</taxon>
        <taxon>Viridiplantae</taxon>
        <taxon>Streptophyta</taxon>
        <taxon>Embryophyta</taxon>
        <taxon>Tracheophyta</taxon>
        <taxon>Spermatophyta</taxon>
        <taxon>Magnoliopsida</taxon>
        <taxon>eudicotyledons</taxon>
        <taxon>Gunneridae</taxon>
        <taxon>Pentapetalae</taxon>
        <taxon>rosids</taxon>
        <taxon>fabids</taxon>
        <taxon>Fabales</taxon>
        <taxon>Fabaceae</taxon>
        <taxon>Papilionoideae</taxon>
        <taxon>50 kb inversion clade</taxon>
        <taxon>NPAAA clade</taxon>
        <taxon>Hologalegina</taxon>
        <taxon>IRL clade</taxon>
        <taxon>Trifolieae</taxon>
        <taxon>Trifolium</taxon>
    </lineage>
</organism>
<sequence>MLLRVLGNLLAGLRLGEDEG</sequence>
<comment type="caution">
    <text evidence="1">The sequence shown here is derived from an EMBL/GenBank/DDBJ whole genome shotgun (WGS) entry which is preliminary data.</text>
</comment>
<dbReference type="EMBL" id="LXQA010235278">
    <property type="protein sequence ID" value="MCI36587.1"/>
    <property type="molecule type" value="Genomic_DNA"/>
</dbReference>